<protein>
    <submittedName>
        <fullName evidence="1">Uncharacterized protein</fullName>
    </submittedName>
</protein>
<dbReference type="Proteomes" id="UP001108029">
    <property type="component" value="Unassembled WGS sequence"/>
</dbReference>
<name>A0A9Q3VPF8_9ACTN</name>
<accession>A0A9Q3VPF8</accession>
<reference evidence="1" key="1">
    <citation type="submission" date="2021-12" db="EMBL/GenBank/DDBJ databases">
        <authorList>
            <person name="Lee J.-H."/>
            <person name="Kim S.-B."/>
        </authorList>
    </citation>
    <scope>NUCLEOTIDE SEQUENCE</scope>
    <source>
        <strain evidence="1">NR30</strain>
    </source>
</reference>
<comment type="caution">
    <text evidence="1">The sequence shown here is derived from an EMBL/GenBank/DDBJ whole genome shotgun (WGS) entry which is preliminary data.</text>
</comment>
<proteinExistence type="predicted"/>
<dbReference type="RefSeq" id="WP_232648817.1">
    <property type="nucleotide sequence ID" value="NZ_JAJSBI010000005.1"/>
</dbReference>
<gene>
    <name evidence="1" type="ORF">LJ657_13610</name>
</gene>
<dbReference type="AlphaFoldDB" id="A0A9Q3VPF8"/>
<evidence type="ECO:0000313" key="2">
    <source>
        <dbReference type="Proteomes" id="UP001108029"/>
    </source>
</evidence>
<evidence type="ECO:0000313" key="1">
    <source>
        <dbReference type="EMBL" id="MCD9874701.1"/>
    </source>
</evidence>
<organism evidence="1 2">
    <name type="scientific">Streptomyces guryensis</name>
    <dbReference type="NCBI Taxonomy" id="2886947"/>
    <lineage>
        <taxon>Bacteria</taxon>
        <taxon>Bacillati</taxon>
        <taxon>Actinomycetota</taxon>
        <taxon>Actinomycetes</taxon>
        <taxon>Kitasatosporales</taxon>
        <taxon>Streptomycetaceae</taxon>
        <taxon>Streptomyces</taxon>
    </lineage>
</organism>
<dbReference type="EMBL" id="JAJSBI010000005">
    <property type="protein sequence ID" value="MCD9874701.1"/>
    <property type="molecule type" value="Genomic_DNA"/>
</dbReference>
<sequence length="64" mass="7091">MTKIRHLETDGVDDVALFRLAEPVKAPHIELADTDPRKGSVVLDSGSRGRVAFRRFFGCVPNEP</sequence>
<keyword evidence="2" id="KW-1185">Reference proteome</keyword>